<dbReference type="PROSITE" id="PS50932">
    <property type="entry name" value="HTH_LACI_2"/>
    <property type="match status" value="1"/>
</dbReference>
<sequence>MSTRNVGSDSFEDEPAVMAAGAQAQKREIPEKALAQKIARIQDVAKEAGVSTATVSRALSNPELLTEATRDIVFAAIRSTGYRVNRAARNLRTQQAGAILVLVPNLGNPFFSQILAGISASFGNRDYSVLIADTKDHATSGKHVVDYFLDAQIDGMICLDGAISHQELQLFEDNGVSGKIVFACEWAHDVALPSVRSDNVRGAQLAVRHLYDLGHRKIAHITGPQENVLTHARREGMLAERARLELPAREEWIIRGDFSLESGRMAGERILAMNDRPTAVFCASDQVAFGLISTLTANGVRVPEDISVVGFDDIELSEFYVPALTTIRQDRRALGARAVSLLLDCIDVAHTKPDVVMEPVMVDVELVVRASAVPPVC</sequence>
<dbReference type="InterPro" id="IPR028082">
    <property type="entry name" value="Peripla_BP_I"/>
</dbReference>
<dbReference type="InterPro" id="IPR046335">
    <property type="entry name" value="LacI/GalR-like_sensor"/>
</dbReference>
<dbReference type="PROSITE" id="PS00356">
    <property type="entry name" value="HTH_LACI_1"/>
    <property type="match status" value="1"/>
</dbReference>
<dbReference type="Gene3D" id="3.40.50.2300">
    <property type="match status" value="2"/>
</dbReference>
<organism evidence="6 7">
    <name type="scientific">Roseibium aggregatum</name>
    <dbReference type="NCBI Taxonomy" id="187304"/>
    <lineage>
        <taxon>Bacteria</taxon>
        <taxon>Pseudomonadati</taxon>
        <taxon>Pseudomonadota</taxon>
        <taxon>Alphaproteobacteria</taxon>
        <taxon>Hyphomicrobiales</taxon>
        <taxon>Stappiaceae</taxon>
        <taxon>Roseibium</taxon>
    </lineage>
</organism>
<dbReference type="STRING" id="187304.B0E33_11090"/>
<protein>
    <submittedName>
        <fullName evidence="6">HTH-type transcriptional repressor CytR</fullName>
    </submittedName>
</protein>
<keyword evidence="3" id="KW-0804">Transcription</keyword>
<evidence type="ECO:0000256" key="1">
    <source>
        <dbReference type="ARBA" id="ARBA00023015"/>
    </source>
</evidence>
<dbReference type="PANTHER" id="PTHR30146">
    <property type="entry name" value="LACI-RELATED TRANSCRIPTIONAL REPRESSOR"/>
    <property type="match status" value="1"/>
</dbReference>
<accession>A0A0M6Y360</accession>
<evidence type="ECO:0000256" key="2">
    <source>
        <dbReference type="ARBA" id="ARBA00023125"/>
    </source>
</evidence>
<dbReference type="Gene3D" id="1.10.260.40">
    <property type="entry name" value="lambda repressor-like DNA-binding domains"/>
    <property type="match status" value="1"/>
</dbReference>
<keyword evidence="7" id="KW-1185">Reference proteome</keyword>
<dbReference type="PANTHER" id="PTHR30146:SF109">
    <property type="entry name" value="HTH-TYPE TRANSCRIPTIONAL REGULATOR GALS"/>
    <property type="match status" value="1"/>
</dbReference>
<dbReference type="SUPFAM" id="SSF53822">
    <property type="entry name" value="Periplasmic binding protein-like I"/>
    <property type="match status" value="1"/>
</dbReference>
<dbReference type="CDD" id="cd01392">
    <property type="entry name" value="HTH_LacI"/>
    <property type="match status" value="1"/>
</dbReference>
<dbReference type="SUPFAM" id="SSF47413">
    <property type="entry name" value="lambda repressor-like DNA-binding domains"/>
    <property type="match status" value="1"/>
</dbReference>
<dbReference type="EMBL" id="CXST01000002">
    <property type="protein sequence ID" value="CTQ44144.1"/>
    <property type="molecule type" value="Genomic_DNA"/>
</dbReference>
<feature type="region of interest" description="Disordered" evidence="4">
    <location>
        <begin position="1"/>
        <end position="24"/>
    </location>
</feature>
<gene>
    <name evidence="6" type="primary">cytR_2</name>
    <name evidence="6" type="ORF">LAL4801_02586</name>
</gene>
<name>A0A0M6Y360_9HYPH</name>
<feature type="domain" description="HTH lacI-type" evidence="5">
    <location>
        <begin position="39"/>
        <end position="93"/>
    </location>
</feature>
<proteinExistence type="predicted"/>
<keyword evidence="1" id="KW-0805">Transcription regulation</keyword>
<dbReference type="SMART" id="SM00354">
    <property type="entry name" value="HTH_LACI"/>
    <property type="match status" value="1"/>
</dbReference>
<evidence type="ECO:0000313" key="6">
    <source>
        <dbReference type="EMBL" id="CTQ44144.1"/>
    </source>
</evidence>
<dbReference type="Pfam" id="PF13377">
    <property type="entry name" value="Peripla_BP_3"/>
    <property type="match status" value="1"/>
</dbReference>
<dbReference type="GO" id="GO:0000976">
    <property type="term" value="F:transcription cis-regulatory region binding"/>
    <property type="evidence" value="ECO:0007669"/>
    <property type="project" value="TreeGrafter"/>
</dbReference>
<evidence type="ECO:0000256" key="4">
    <source>
        <dbReference type="SAM" id="MobiDB-lite"/>
    </source>
</evidence>
<dbReference type="InterPro" id="IPR010982">
    <property type="entry name" value="Lambda_DNA-bd_dom_sf"/>
</dbReference>
<dbReference type="Pfam" id="PF00356">
    <property type="entry name" value="LacI"/>
    <property type="match status" value="1"/>
</dbReference>
<dbReference type="CDD" id="cd06284">
    <property type="entry name" value="PBP1_LacI-like"/>
    <property type="match status" value="1"/>
</dbReference>
<dbReference type="Proteomes" id="UP000048926">
    <property type="component" value="Unassembled WGS sequence"/>
</dbReference>
<evidence type="ECO:0000256" key="3">
    <source>
        <dbReference type="ARBA" id="ARBA00023163"/>
    </source>
</evidence>
<dbReference type="GO" id="GO:0003700">
    <property type="term" value="F:DNA-binding transcription factor activity"/>
    <property type="evidence" value="ECO:0007669"/>
    <property type="project" value="TreeGrafter"/>
</dbReference>
<keyword evidence="2" id="KW-0238">DNA-binding</keyword>
<reference evidence="7" key="1">
    <citation type="submission" date="2015-07" db="EMBL/GenBank/DDBJ databases">
        <authorList>
            <person name="Rodrigo-Torres Lidia"/>
            <person name="Arahal R.David."/>
        </authorList>
    </citation>
    <scope>NUCLEOTIDE SEQUENCE [LARGE SCALE GENOMIC DNA]</scope>
    <source>
        <strain evidence="7">CECT 4801</strain>
    </source>
</reference>
<dbReference type="InterPro" id="IPR000843">
    <property type="entry name" value="HTH_LacI"/>
</dbReference>
<evidence type="ECO:0000259" key="5">
    <source>
        <dbReference type="PROSITE" id="PS50932"/>
    </source>
</evidence>
<evidence type="ECO:0000313" key="7">
    <source>
        <dbReference type="Proteomes" id="UP000048926"/>
    </source>
</evidence>
<dbReference type="AlphaFoldDB" id="A0A0M6Y360"/>